<keyword evidence="1" id="KW-1133">Transmembrane helix</keyword>
<evidence type="ECO:0000256" key="1">
    <source>
        <dbReference type="SAM" id="Phobius"/>
    </source>
</evidence>
<name>A0A6C0J571_9ZZZZ</name>
<evidence type="ECO:0000313" key="2">
    <source>
        <dbReference type="EMBL" id="QHT99920.1"/>
    </source>
</evidence>
<reference evidence="2" key="1">
    <citation type="journal article" date="2020" name="Nature">
        <title>Giant virus diversity and host interactions through global metagenomics.</title>
        <authorList>
            <person name="Schulz F."/>
            <person name="Roux S."/>
            <person name="Paez-Espino D."/>
            <person name="Jungbluth S."/>
            <person name="Walsh D.A."/>
            <person name="Denef V.J."/>
            <person name="McMahon K.D."/>
            <person name="Konstantinidis K.T."/>
            <person name="Eloe-Fadrosh E.A."/>
            <person name="Kyrpides N.C."/>
            <person name="Woyke T."/>
        </authorList>
    </citation>
    <scope>NUCLEOTIDE SEQUENCE</scope>
    <source>
        <strain evidence="2">GVMAG-M-3300025778-1</strain>
    </source>
</reference>
<dbReference type="EMBL" id="MN740318">
    <property type="protein sequence ID" value="QHT99920.1"/>
    <property type="molecule type" value="Genomic_DNA"/>
</dbReference>
<protein>
    <submittedName>
        <fullName evidence="2">Uncharacterized protein</fullName>
    </submittedName>
</protein>
<keyword evidence="1" id="KW-0472">Membrane</keyword>
<sequence>MNASEVLSMSLAVLAVLVSIHLSVFWMVKFMYPPIAPAPKPVPVVAAPPVLETPPTLAAAIAQAEFTLPPYETRKPQAPNVFTVGQEKQEGNVPTYSASIPLDVARSEIPGTTDIASLQDRPPV</sequence>
<proteinExistence type="predicted"/>
<accession>A0A6C0J571</accession>
<keyword evidence="1" id="KW-0812">Transmembrane</keyword>
<organism evidence="2">
    <name type="scientific">viral metagenome</name>
    <dbReference type="NCBI Taxonomy" id="1070528"/>
    <lineage>
        <taxon>unclassified sequences</taxon>
        <taxon>metagenomes</taxon>
        <taxon>organismal metagenomes</taxon>
    </lineage>
</organism>
<dbReference type="AlphaFoldDB" id="A0A6C0J571"/>
<feature type="transmembrane region" description="Helical" evidence="1">
    <location>
        <begin position="6"/>
        <end position="28"/>
    </location>
</feature>